<name>A0A1I8F7L2_9PLAT</name>
<dbReference type="AlphaFoldDB" id="A0A1I8F7L2"/>
<evidence type="ECO:0000313" key="1">
    <source>
        <dbReference type="Proteomes" id="UP000095280"/>
    </source>
</evidence>
<organism evidence="1 2">
    <name type="scientific">Macrostomum lignano</name>
    <dbReference type="NCBI Taxonomy" id="282301"/>
    <lineage>
        <taxon>Eukaryota</taxon>
        <taxon>Metazoa</taxon>
        <taxon>Spiralia</taxon>
        <taxon>Lophotrochozoa</taxon>
        <taxon>Platyhelminthes</taxon>
        <taxon>Rhabditophora</taxon>
        <taxon>Macrostomorpha</taxon>
        <taxon>Macrostomida</taxon>
        <taxon>Macrostomidae</taxon>
        <taxon>Macrostomum</taxon>
    </lineage>
</organism>
<protein>
    <submittedName>
        <fullName evidence="2">Protein quiver</fullName>
    </submittedName>
</protein>
<accession>A0A1I8F7L2</accession>
<keyword evidence="1" id="KW-1185">Reference proteome</keyword>
<dbReference type="PROSITE" id="PS51257">
    <property type="entry name" value="PROKAR_LIPOPROTEIN"/>
    <property type="match status" value="1"/>
</dbReference>
<proteinExistence type="predicted"/>
<evidence type="ECO:0000313" key="2">
    <source>
        <dbReference type="WBParaSite" id="maker-unitig_23716-snap-gene-0.1-mRNA-1"/>
    </source>
</evidence>
<sequence length="61" mass="6079">MTVLGVRIINGKPAAAATFTSTGCTECNTDLCNSGHRSVVASASVGLLSGALLMGIKSVLL</sequence>
<reference evidence="2" key="1">
    <citation type="submission" date="2016-11" db="UniProtKB">
        <authorList>
            <consortium name="WormBaseParasite"/>
        </authorList>
    </citation>
    <scope>IDENTIFICATION</scope>
</reference>
<dbReference type="WBParaSite" id="maker-unitig_23716-snap-gene-0.1-mRNA-1">
    <property type="protein sequence ID" value="maker-unitig_23716-snap-gene-0.1-mRNA-1"/>
    <property type="gene ID" value="maker-unitig_23716-snap-gene-0.1"/>
</dbReference>
<dbReference type="Proteomes" id="UP000095280">
    <property type="component" value="Unplaced"/>
</dbReference>